<dbReference type="AlphaFoldDB" id="A0A484HIG4"/>
<organism evidence="1">
    <name type="scientific">uncultured Desulfobacteraceae bacterium</name>
    <dbReference type="NCBI Taxonomy" id="218296"/>
    <lineage>
        <taxon>Bacteria</taxon>
        <taxon>Pseudomonadati</taxon>
        <taxon>Thermodesulfobacteriota</taxon>
        <taxon>Desulfobacteria</taxon>
        <taxon>Desulfobacterales</taxon>
        <taxon>Desulfobacteraceae</taxon>
        <taxon>environmental samples</taxon>
    </lineage>
</organism>
<reference evidence="1" key="1">
    <citation type="submission" date="2019-01" db="EMBL/GenBank/DDBJ databases">
        <authorList>
            <consortium name="Genoscope - CEA"/>
            <person name="William W."/>
        </authorList>
    </citation>
    <scope>NUCLEOTIDE SEQUENCE</scope>
    <source>
        <strain evidence="1">CR-1</strain>
    </source>
</reference>
<gene>
    <name evidence="1" type="ORF">EPICR_30158</name>
</gene>
<proteinExistence type="predicted"/>
<name>A0A484HIG4_9BACT</name>
<protein>
    <submittedName>
        <fullName evidence="1">Uncharacterized protein</fullName>
    </submittedName>
</protein>
<sequence length="302" mass="34377">MNSIAENLDKDYTINSIRLHLRDHPSEEDKAWVIVEGETDQKLFSKLINGRHVEVEQSFSGLNGVLKCVSELLKETKLKGTGRILGIRDADFLRLGEEEEENPAHIFLTDCHDAEMMMVSCDRAYASVEAEYLRHEKTSYPSREELFTSIAFLGGVRWLNDSEDLGLNFRGLGLGSFYSPEKPECDKGKCLDEILKRSPKKKKEISEKEVESKIQDVSDYLNLCNGHDFQKAFALCAGSVSESKKGVKDKEIGRVFRVAYRLEDFKKTDLRRQLKEFSDQNQVPLFEESLEQTGLKPAVQKG</sequence>
<dbReference type="EMBL" id="CAACVI010000023">
    <property type="protein sequence ID" value="VEN74224.1"/>
    <property type="molecule type" value="Genomic_DNA"/>
</dbReference>
<evidence type="ECO:0000313" key="1">
    <source>
        <dbReference type="EMBL" id="VEN74224.1"/>
    </source>
</evidence>
<accession>A0A484HIG4</accession>